<keyword evidence="1" id="KW-0378">Hydrolase</keyword>
<evidence type="ECO:0000313" key="1">
    <source>
        <dbReference type="EMBL" id="CCJ81977.1"/>
    </source>
</evidence>
<gene>
    <name evidence="1" type="ORF">BN134_2736</name>
</gene>
<accession>A0ABP1WBD6</accession>
<comment type="caution">
    <text evidence="1">The sequence shown here is derived from an EMBL/GenBank/DDBJ whole genome shotgun (WGS) entry which is preliminary data.</text>
</comment>
<dbReference type="GO" id="GO:0005524">
    <property type="term" value="F:ATP binding"/>
    <property type="evidence" value="ECO:0007669"/>
    <property type="project" value="UniProtKB-KW"/>
</dbReference>
<keyword evidence="2" id="KW-1185">Reference proteome</keyword>
<keyword evidence="1" id="KW-0067">ATP-binding</keyword>
<reference evidence="2" key="1">
    <citation type="journal article" date="2012" name="PLoS ONE">
        <title>Comparative analysis of genome sequences covering the seven cronobacter species.</title>
        <authorList>
            <person name="Joseph S."/>
            <person name="Desai P."/>
            <person name="Ji Y."/>
            <person name="Cummings C.A."/>
            <person name="Shih R."/>
            <person name="Degoricija L."/>
            <person name="Rico A."/>
            <person name="Brzoska P."/>
            <person name="Hamby S.E."/>
            <person name="Masood N."/>
            <person name="Hariri S."/>
            <person name="Sonbol H."/>
            <person name="Chuzhanova N."/>
            <person name="McClelland M."/>
            <person name="Furtado M.R."/>
            <person name="Forsythe S.J."/>
        </authorList>
    </citation>
    <scope>NUCLEOTIDE SEQUENCE [LARGE SCALE GENOMIC DNA]</scope>
    <source>
        <strain evidence="2">1210</strain>
    </source>
</reference>
<dbReference type="Proteomes" id="UP000009342">
    <property type="component" value="Unassembled WGS sequence"/>
</dbReference>
<sequence>MQLVVQPQGWYDEPLTVVLREDYVPHRGERLFVGLQHARIYHGNERIETRADIALAKSA</sequence>
<dbReference type="GO" id="GO:0016787">
    <property type="term" value="F:hydrolase activity"/>
    <property type="evidence" value="ECO:0007669"/>
    <property type="project" value="UniProtKB-KW"/>
</dbReference>
<dbReference type="EMBL" id="CAKZ01000120">
    <property type="protein sequence ID" value="CCJ81977.1"/>
    <property type="molecule type" value="Genomic_DNA"/>
</dbReference>
<evidence type="ECO:0000313" key="2">
    <source>
        <dbReference type="Proteomes" id="UP000009342"/>
    </source>
</evidence>
<organism evidence="1 2">
    <name type="scientific">Cronobacter dublinensis 1210</name>
    <dbReference type="NCBI Taxonomy" id="1208656"/>
    <lineage>
        <taxon>Bacteria</taxon>
        <taxon>Pseudomonadati</taxon>
        <taxon>Pseudomonadota</taxon>
        <taxon>Gammaproteobacteria</taxon>
        <taxon>Enterobacterales</taxon>
        <taxon>Enterobacteriaceae</taxon>
        <taxon>Cronobacter</taxon>
    </lineage>
</organism>
<name>A0ABP1WBD6_9ENTR</name>
<protein>
    <submittedName>
        <fullName evidence="1">Sulfate and thiosulfate import ATP-binding protein CysA</fullName>
        <ecNumber evidence="1">3.6.3.25</ecNumber>
    </submittedName>
</protein>
<proteinExistence type="predicted"/>
<keyword evidence="1" id="KW-0547">Nucleotide-binding</keyword>
<dbReference type="EC" id="3.6.3.25" evidence="1"/>